<sequence length="200" mass="23418">MEAAKRELQTNLTQLQVTRDKTETVLTSKNSNRIKRHVQSLKAIGNSTDEPRRKLEEMKIIDGEDGIAITSWSEEIENKIAMVDEDVDKLAAFLTEGEQRETEKNRQEQLEFERELIERKFRYHKELEEKDQQDSIVKNKQKRNELNLNYLHHDTILFTDNDSKRYNLNSLLQSSMEHTSIGIVFGANSLRLLTKLGWSQ</sequence>
<name>A0ABN8N7Y7_9CNID</name>
<keyword evidence="2" id="KW-1185">Reference proteome</keyword>
<gene>
    <name evidence="1" type="ORF">PEVE_00040941</name>
</gene>
<protein>
    <submittedName>
        <fullName evidence="1">Uncharacterized protein</fullName>
    </submittedName>
</protein>
<reference evidence="1 2" key="1">
    <citation type="submission" date="2022-05" db="EMBL/GenBank/DDBJ databases">
        <authorList>
            <consortium name="Genoscope - CEA"/>
            <person name="William W."/>
        </authorList>
    </citation>
    <scope>NUCLEOTIDE SEQUENCE [LARGE SCALE GENOMIC DNA]</scope>
</reference>
<dbReference type="EMBL" id="CALNXI010000763">
    <property type="protein sequence ID" value="CAH3044898.1"/>
    <property type="molecule type" value="Genomic_DNA"/>
</dbReference>
<dbReference type="Proteomes" id="UP001159427">
    <property type="component" value="Unassembled WGS sequence"/>
</dbReference>
<evidence type="ECO:0000313" key="1">
    <source>
        <dbReference type="EMBL" id="CAH3044898.1"/>
    </source>
</evidence>
<accession>A0ABN8N7Y7</accession>
<comment type="caution">
    <text evidence="1">The sequence shown here is derived from an EMBL/GenBank/DDBJ whole genome shotgun (WGS) entry which is preliminary data.</text>
</comment>
<organism evidence="1 2">
    <name type="scientific">Porites evermanni</name>
    <dbReference type="NCBI Taxonomy" id="104178"/>
    <lineage>
        <taxon>Eukaryota</taxon>
        <taxon>Metazoa</taxon>
        <taxon>Cnidaria</taxon>
        <taxon>Anthozoa</taxon>
        <taxon>Hexacorallia</taxon>
        <taxon>Scleractinia</taxon>
        <taxon>Fungiina</taxon>
        <taxon>Poritidae</taxon>
        <taxon>Porites</taxon>
    </lineage>
</organism>
<proteinExistence type="predicted"/>
<evidence type="ECO:0000313" key="2">
    <source>
        <dbReference type="Proteomes" id="UP001159427"/>
    </source>
</evidence>